<proteinExistence type="predicted"/>
<dbReference type="Proteomes" id="UP001221757">
    <property type="component" value="Unassembled WGS sequence"/>
</dbReference>
<gene>
    <name evidence="2" type="ORF">B0H17DRAFT_1034320</name>
</gene>
<evidence type="ECO:0000256" key="1">
    <source>
        <dbReference type="SAM" id="SignalP"/>
    </source>
</evidence>
<evidence type="ECO:0000313" key="3">
    <source>
        <dbReference type="Proteomes" id="UP001221757"/>
    </source>
</evidence>
<keyword evidence="3" id="KW-1185">Reference proteome</keyword>
<keyword evidence="1" id="KW-0732">Signal</keyword>
<accession>A0AAD7GWB4</accession>
<organism evidence="2 3">
    <name type="scientific">Mycena rosella</name>
    <name type="common">Pink bonnet</name>
    <name type="synonym">Agaricus rosellus</name>
    <dbReference type="NCBI Taxonomy" id="1033263"/>
    <lineage>
        <taxon>Eukaryota</taxon>
        <taxon>Fungi</taxon>
        <taxon>Dikarya</taxon>
        <taxon>Basidiomycota</taxon>
        <taxon>Agaricomycotina</taxon>
        <taxon>Agaricomycetes</taxon>
        <taxon>Agaricomycetidae</taxon>
        <taxon>Agaricales</taxon>
        <taxon>Marasmiineae</taxon>
        <taxon>Mycenaceae</taxon>
        <taxon>Mycena</taxon>
    </lineage>
</organism>
<reference evidence="2" key="1">
    <citation type="submission" date="2023-03" db="EMBL/GenBank/DDBJ databases">
        <title>Massive genome expansion in bonnet fungi (Mycena s.s.) driven by repeated elements and novel gene families across ecological guilds.</title>
        <authorList>
            <consortium name="Lawrence Berkeley National Laboratory"/>
            <person name="Harder C.B."/>
            <person name="Miyauchi S."/>
            <person name="Viragh M."/>
            <person name="Kuo A."/>
            <person name="Thoen E."/>
            <person name="Andreopoulos B."/>
            <person name="Lu D."/>
            <person name="Skrede I."/>
            <person name="Drula E."/>
            <person name="Henrissat B."/>
            <person name="Morin E."/>
            <person name="Kohler A."/>
            <person name="Barry K."/>
            <person name="LaButti K."/>
            <person name="Morin E."/>
            <person name="Salamov A."/>
            <person name="Lipzen A."/>
            <person name="Mereny Z."/>
            <person name="Hegedus B."/>
            <person name="Baldrian P."/>
            <person name="Stursova M."/>
            <person name="Weitz H."/>
            <person name="Taylor A."/>
            <person name="Grigoriev I.V."/>
            <person name="Nagy L.G."/>
            <person name="Martin F."/>
            <person name="Kauserud H."/>
        </authorList>
    </citation>
    <scope>NUCLEOTIDE SEQUENCE</scope>
    <source>
        <strain evidence="2">CBHHK067</strain>
    </source>
</reference>
<feature type="chain" id="PRO_5042255322" description="Secreted protein" evidence="1">
    <location>
        <begin position="24"/>
        <end position="155"/>
    </location>
</feature>
<protein>
    <recommendedName>
        <fullName evidence="4">Secreted protein</fullName>
    </recommendedName>
</protein>
<evidence type="ECO:0000313" key="2">
    <source>
        <dbReference type="EMBL" id="KAJ7706719.1"/>
    </source>
</evidence>
<evidence type="ECO:0008006" key="4">
    <source>
        <dbReference type="Google" id="ProtNLM"/>
    </source>
</evidence>
<sequence length="155" mass="16085">MAAWWVALPSLARFLAGLAPVLTARLARVAPVLSANYVGTLHIEDVMHTADVALHIAGGAVSVGPSTESAAKPHATARSAGAAYDGVLRGVTRAEGRAPGRGGGACGRAVGGSALLEAQPWLDDVHLSRVANYIVQTGPPINVRHLRIFLWRLSV</sequence>
<name>A0AAD7GWB4_MYCRO</name>
<comment type="caution">
    <text evidence="2">The sequence shown here is derived from an EMBL/GenBank/DDBJ whole genome shotgun (WGS) entry which is preliminary data.</text>
</comment>
<dbReference type="EMBL" id="JARKIE010000006">
    <property type="protein sequence ID" value="KAJ7706719.1"/>
    <property type="molecule type" value="Genomic_DNA"/>
</dbReference>
<feature type="signal peptide" evidence="1">
    <location>
        <begin position="1"/>
        <end position="23"/>
    </location>
</feature>
<dbReference type="AlphaFoldDB" id="A0AAD7GWB4"/>